<keyword evidence="3" id="KW-1185">Reference proteome</keyword>
<accession>A0A0P1H3N8</accession>
<sequence>MDLLHIALLVYVVTALFALVMTYKEQKKSVHVTPFFAFIGACSCIAWPLVGALMAFWQWTTARNVSRF</sequence>
<gene>
    <name evidence="2" type="ORF">TM5383_02255</name>
</gene>
<keyword evidence="1" id="KW-0812">Transmembrane</keyword>
<dbReference type="Proteomes" id="UP000051681">
    <property type="component" value="Unassembled WGS sequence"/>
</dbReference>
<evidence type="ECO:0000256" key="1">
    <source>
        <dbReference type="SAM" id="Phobius"/>
    </source>
</evidence>
<feature type="transmembrane region" description="Helical" evidence="1">
    <location>
        <begin position="6"/>
        <end position="23"/>
    </location>
</feature>
<name>A0A0P1H3N8_9RHOB</name>
<dbReference type="AlphaFoldDB" id="A0A0P1H3N8"/>
<dbReference type="EMBL" id="CYSF01000011">
    <property type="protein sequence ID" value="CUH85033.1"/>
    <property type="molecule type" value="Genomic_DNA"/>
</dbReference>
<organism evidence="2 3">
    <name type="scientific">Thalassovita mediterranea</name>
    <dbReference type="NCBI Taxonomy" id="340021"/>
    <lineage>
        <taxon>Bacteria</taxon>
        <taxon>Pseudomonadati</taxon>
        <taxon>Pseudomonadota</taxon>
        <taxon>Alphaproteobacteria</taxon>
        <taxon>Rhodobacterales</taxon>
        <taxon>Roseobacteraceae</taxon>
        <taxon>Thalassovita</taxon>
    </lineage>
</organism>
<evidence type="ECO:0000313" key="2">
    <source>
        <dbReference type="EMBL" id="CUH85033.1"/>
    </source>
</evidence>
<keyword evidence="1" id="KW-1133">Transmembrane helix</keyword>
<evidence type="ECO:0000313" key="3">
    <source>
        <dbReference type="Proteomes" id="UP000051681"/>
    </source>
</evidence>
<protein>
    <submittedName>
        <fullName evidence="2">Uncharacterized protein</fullName>
    </submittedName>
</protein>
<proteinExistence type="predicted"/>
<keyword evidence="1" id="KW-0472">Membrane</keyword>
<reference evidence="2 3" key="1">
    <citation type="submission" date="2015-09" db="EMBL/GenBank/DDBJ databases">
        <authorList>
            <consortium name="Swine Surveillance"/>
        </authorList>
    </citation>
    <scope>NUCLEOTIDE SEQUENCE [LARGE SCALE GENOMIC DNA]</scope>
    <source>
        <strain evidence="2 3">CECT 8383</strain>
    </source>
</reference>
<feature type="transmembrane region" description="Helical" evidence="1">
    <location>
        <begin position="35"/>
        <end position="59"/>
    </location>
</feature>